<gene>
    <name evidence="5" type="ORF">BLX06_35320</name>
</gene>
<dbReference type="AlphaFoldDB" id="A0A9X6B6F4"/>
<evidence type="ECO:0000256" key="2">
    <source>
        <dbReference type="ARBA" id="ARBA00023163"/>
    </source>
</evidence>
<dbReference type="InterPro" id="IPR007737">
    <property type="entry name" value="Mga_HTH"/>
</dbReference>
<comment type="caution">
    <text evidence="5">The sequence shown here is derived from an EMBL/GenBank/DDBJ whole genome shotgun (WGS) entry which is preliminary data.</text>
</comment>
<dbReference type="Proteomes" id="UP000190641">
    <property type="component" value="Unassembled WGS sequence"/>
</dbReference>
<dbReference type="InterPro" id="IPR036390">
    <property type="entry name" value="WH_DNA-bd_sf"/>
</dbReference>
<dbReference type="EMBL" id="MUAU01000458">
    <property type="protein sequence ID" value="OOR66814.1"/>
    <property type="molecule type" value="Genomic_DNA"/>
</dbReference>
<feature type="domain" description="M protein trans-acting positive regulator (MGA) HTH" evidence="4">
    <location>
        <begin position="6"/>
        <end position="60"/>
    </location>
</feature>
<dbReference type="InterPro" id="IPR050661">
    <property type="entry name" value="BglG_antiterminators"/>
</dbReference>
<reference evidence="5 6" key="1">
    <citation type="submission" date="2017-01" db="EMBL/GenBank/DDBJ databases">
        <title>Bacillus cereus isolates.</title>
        <authorList>
            <person name="Beno S.M."/>
        </authorList>
    </citation>
    <scope>NUCLEOTIDE SEQUENCE [LARGE SCALE GENOMIC DNA]</scope>
    <source>
        <strain evidence="5 6">FSL K6-1030</strain>
    </source>
</reference>
<organism evidence="5 6">
    <name type="scientific">Bacillus cereus</name>
    <dbReference type="NCBI Taxonomy" id="1396"/>
    <lineage>
        <taxon>Bacteria</taxon>
        <taxon>Bacillati</taxon>
        <taxon>Bacillota</taxon>
        <taxon>Bacilli</taxon>
        <taxon>Bacillales</taxon>
        <taxon>Bacillaceae</taxon>
        <taxon>Bacillus</taxon>
        <taxon>Bacillus cereus group</taxon>
    </lineage>
</organism>
<dbReference type="InterPro" id="IPR036388">
    <property type="entry name" value="WH-like_DNA-bd_sf"/>
</dbReference>
<evidence type="ECO:0000256" key="1">
    <source>
        <dbReference type="ARBA" id="ARBA00023015"/>
    </source>
</evidence>
<dbReference type="RefSeq" id="WP_139362613.1">
    <property type="nucleotide sequence ID" value="NZ_MUAU01000458.1"/>
</dbReference>
<evidence type="ECO:0000313" key="5">
    <source>
        <dbReference type="EMBL" id="OOR66814.1"/>
    </source>
</evidence>
<name>A0A9X6B6F4_BACCE</name>
<dbReference type="SUPFAM" id="SSF46785">
    <property type="entry name" value="Winged helix' DNA-binding domain"/>
    <property type="match status" value="1"/>
</dbReference>
<sequence length="140" mass="16681">MFIHNRQQELITLLLQDKEWRTLEEISSHLNCSVKTVRRDLIYLQDYLPLEWKIQIEKGKGVLLYKPPHSSSTDIYLFFKQNDLTFQILDYLLQGKIHTVANLAEVLYMQVSSLSIHLQNVEKYLNQFELQLHKKPLRIV</sequence>
<proteinExistence type="predicted"/>
<accession>A0A9X6B6F4</accession>
<feature type="domain" description="Mga helix-turn-helix" evidence="3">
    <location>
        <begin position="71"/>
        <end position="139"/>
    </location>
</feature>
<evidence type="ECO:0000259" key="4">
    <source>
        <dbReference type="Pfam" id="PF08280"/>
    </source>
</evidence>
<keyword evidence="2" id="KW-0804">Transcription</keyword>
<dbReference type="Pfam" id="PF05043">
    <property type="entry name" value="Mga"/>
    <property type="match status" value="1"/>
</dbReference>
<feature type="non-terminal residue" evidence="5">
    <location>
        <position position="140"/>
    </location>
</feature>
<keyword evidence="1" id="KW-0805">Transcription regulation</keyword>
<evidence type="ECO:0000259" key="3">
    <source>
        <dbReference type="Pfam" id="PF05043"/>
    </source>
</evidence>
<dbReference type="PANTHER" id="PTHR30185:SF18">
    <property type="entry name" value="TRANSCRIPTIONAL REGULATOR MTLR"/>
    <property type="match status" value="1"/>
</dbReference>
<dbReference type="InterPro" id="IPR013199">
    <property type="entry name" value="HTH_Mga_DNA-bd_dom"/>
</dbReference>
<evidence type="ECO:0008006" key="7">
    <source>
        <dbReference type="Google" id="ProtNLM"/>
    </source>
</evidence>
<dbReference type="Pfam" id="PF08280">
    <property type="entry name" value="HTH_Mga"/>
    <property type="match status" value="1"/>
</dbReference>
<evidence type="ECO:0000313" key="6">
    <source>
        <dbReference type="Proteomes" id="UP000190641"/>
    </source>
</evidence>
<dbReference type="PANTHER" id="PTHR30185">
    <property type="entry name" value="CRYPTIC BETA-GLUCOSIDE BGL OPERON ANTITERMINATOR"/>
    <property type="match status" value="1"/>
</dbReference>
<dbReference type="Gene3D" id="1.10.10.10">
    <property type="entry name" value="Winged helix-like DNA-binding domain superfamily/Winged helix DNA-binding domain"/>
    <property type="match status" value="1"/>
</dbReference>
<protein>
    <recommendedName>
        <fullName evidence="7">HTH domain-containing protein</fullName>
    </recommendedName>
</protein>